<dbReference type="Proteomes" id="UP000756921">
    <property type="component" value="Unassembled WGS sequence"/>
</dbReference>
<feature type="compositionally biased region" description="Low complexity" evidence="1">
    <location>
        <begin position="161"/>
        <end position="175"/>
    </location>
</feature>
<dbReference type="NCBIfam" id="TIGR01571">
    <property type="entry name" value="A_thal_Cys_rich"/>
    <property type="match status" value="1"/>
</dbReference>
<evidence type="ECO:0000313" key="2">
    <source>
        <dbReference type="EMBL" id="KAF9736453.1"/>
    </source>
</evidence>
<evidence type="ECO:0000256" key="1">
    <source>
        <dbReference type="SAM" id="MobiDB-lite"/>
    </source>
</evidence>
<dbReference type="EMBL" id="WJXW01000004">
    <property type="protein sequence ID" value="KAF9736453.1"/>
    <property type="molecule type" value="Genomic_DNA"/>
</dbReference>
<comment type="caution">
    <text evidence="2">The sequence shown here is derived from an EMBL/GenBank/DDBJ whole genome shotgun (WGS) entry which is preliminary data.</text>
</comment>
<feature type="compositionally biased region" description="Low complexity" evidence="1">
    <location>
        <begin position="184"/>
        <end position="194"/>
    </location>
</feature>
<proteinExistence type="predicted"/>
<evidence type="ECO:0000313" key="3">
    <source>
        <dbReference type="Proteomes" id="UP000756921"/>
    </source>
</evidence>
<feature type="compositionally biased region" description="Pro residues" evidence="1">
    <location>
        <begin position="85"/>
        <end position="94"/>
    </location>
</feature>
<sequence length="449" mass="49547">MEPRQNQHQHQSSSRSRSRSRQHQRFSWQMPPSTPPEEPTQAPQRIQQPQHTTPLNTNIDARHNRVFSYAQTPAEHLAFQYIPSPTDPVPPLPHQSPTHQSQSPTTPIDPRPQSVFQPVGAANYPASYPKQPVPQTSYQSTSPAYEEKPSVSPLSPQTYHPSALPLSPVSPAYPVTPTDPPRIYQQQHQQQYHAQHARNFSNLSPLNTNMHTNTNTNMSLIPPMPAHADPTLAAPLTPSSIRKNPADFHPQPPRSYAHEAYSPHNSNVSATQKTPGGVFSPDSAHGPNGLDFALHQPGQIAHPNMDLSPSGAKRAWSSSLCTPSSDSLTGLFCPCILYGRTAHRLSQKSAKHDPTDLLGYSATNAHCVLMAASCGLWWVYPTVQRARVRHVYKLEGDMAGDCVRGVCCCCCVAVQNEREVRAREEAKRQRAGPAAGYQSVGQMAYVRQQ</sequence>
<dbReference type="Pfam" id="PF04749">
    <property type="entry name" value="PLAC8"/>
    <property type="match status" value="1"/>
</dbReference>
<dbReference type="PANTHER" id="PTHR15907">
    <property type="entry name" value="DUF614 FAMILY PROTEIN-RELATED"/>
    <property type="match status" value="1"/>
</dbReference>
<dbReference type="OrthoDB" id="1045822at2759"/>
<feature type="compositionally biased region" description="Polar residues" evidence="1">
    <location>
        <begin position="41"/>
        <end position="59"/>
    </location>
</feature>
<feature type="region of interest" description="Disordered" evidence="1">
    <location>
        <begin position="233"/>
        <end position="268"/>
    </location>
</feature>
<feature type="compositionally biased region" description="Low complexity" evidence="1">
    <location>
        <begin position="1"/>
        <end position="15"/>
    </location>
</feature>
<feature type="compositionally biased region" description="Polar residues" evidence="1">
    <location>
        <begin position="133"/>
        <end position="143"/>
    </location>
</feature>
<accession>A0A9P6GJW9</accession>
<organism evidence="2 3">
    <name type="scientific">Paraphaeosphaeria minitans</name>
    <dbReference type="NCBI Taxonomy" id="565426"/>
    <lineage>
        <taxon>Eukaryota</taxon>
        <taxon>Fungi</taxon>
        <taxon>Dikarya</taxon>
        <taxon>Ascomycota</taxon>
        <taxon>Pezizomycotina</taxon>
        <taxon>Dothideomycetes</taxon>
        <taxon>Pleosporomycetidae</taxon>
        <taxon>Pleosporales</taxon>
        <taxon>Massarineae</taxon>
        <taxon>Didymosphaeriaceae</taxon>
        <taxon>Paraphaeosphaeria</taxon>
    </lineage>
</organism>
<keyword evidence="3" id="KW-1185">Reference proteome</keyword>
<feature type="region of interest" description="Disordered" evidence="1">
    <location>
        <begin position="1"/>
        <end position="195"/>
    </location>
</feature>
<dbReference type="AlphaFoldDB" id="A0A9P6GJW9"/>
<reference evidence="2" key="1">
    <citation type="journal article" date="2020" name="Mol. Plant Microbe Interact.">
        <title>Genome Sequence of the Biocontrol Agent Coniothyrium minitans strain Conio (IMI 134523).</title>
        <authorList>
            <person name="Patel D."/>
            <person name="Shittu T.A."/>
            <person name="Baroncelli R."/>
            <person name="Muthumeenakshi S."/>
            <person name="Osborne T.H."/>
            <person name="Janganan T.K."/>
            <person name="Sreenivasaprasad S."/>
        </authorList>
    </citation>
    <scope>NUCLEOTIDE SEQUENCE</scope>
    <source>
        <strain evidence="2">Conio</strain>
    </source>
</reference>
<dbReference type="InterPro" id="IPR006461">
    <property type="entry name" value="PLAC_motif_containing"/>
</dbReference>
<protein>
    <submittedName>
        <fullName evidence="2">PLAC8 family protein</fullName>
    </submittedName>
</protein>
<feature type="compositionally biased region" description="Polar residues" evidence="1">
    <location>
        <begin position="95"/>
        <end position="106"/>
    </location>
</feature>
<gene>
    <name evidence="2" type="ORF">PMIN01_04232</name>
</gene>
<name>A0A9P6GJW9_9PLEO</name>